<dbReference type="Gene3D" id="1.10.1450.10">
    <property type="entry name" value="Tetraspanin"/>
    <property type="match status" value="1"/>
</dbReference>
<sequence>MKFRLQLPKFNIPKKREKHHHHRSVYRNLSYDTGTVDTWNELRVIGSEAVHRKQIGTDAEDDESTVMQNAEDWDYYIAQFNEQYRQQLKEASKMDRDADRDSISTNVSTLSQLVRSRKRRLVVFRILFIISCLLLWLVFLVAQINWFYMYNVWPIGFVSETGRKSLYIRFFTHEMKWVVFGLNMHSWMIGCFGLLCSFCFRERPQILKQFILRVPYVLAIPTFFVLMAVLFTGTVSTKELSEAMDAAISRFYISNNPEQLRNARNNWNQVQHLLSCCGVQASTDWDSVDDDLTDSFTYIPKSCCPRPFVRRGWKGVRRVPDDCYNKITKDNTSDLSRDELEWTYPDGCLNLTQEFYVKMGAYLVGIMVFDFIGLCINLAFGKQYYTILIKNVRMGFKYSWKEYVLEVLFLPPIIRFCQRKFCKSKLKRVSMQRSKKSNASQITSKGSTTDRVPSVVITAPKDAHESRMKTLSEMHLHEKKEASESDVTKNESVTSTAANVPSVTFSDMLITPAASSSLTVVDETKEKAE</sequence>
<keyword evidence="2 6" id="KW-0812">Transmembrane</keyword>
<feature type="transmembrane region" description="Helical" evidence="6">
    <location>
        <begin position="359"/>
        <end position="380"/>
    </location>
</feature>
<dbReference type="InterPro" id="IPR008952">
    <property type="entry name" value="Tetraspanin_EC2_sf"/>
</dbReference>
<evidence type="ECO:0000313" key="7">
    <source>
        <dbReference type="EMBL" id="ODN04583.1"/>
    </source>
</evidence>
<comment type="caution">
    <text evidence="7">The sequence shown here is derived from an EMBL/GenBank/DDBJ whole genome shotgun (WGS) entry which is preliminary data.</text>
</comment>
<dbReference type="AlphaFoldDB" id="A0A1D2NH42"/>
<evidence type="ECO:0000313" key="8">
    <source>
        <dbReference type="Proteomes" id="UP000094527"/>
    </source>
</evidence>
<evidence type="ECO:0000256" key="5">
    <source>
        <dbReference type="SAM" id="MobiDB-lite"/>
    </source>
</evidence>
<keyword evidence="3 6" id="KW-1133">Transmembrane helix</keyword>
<dbReference type="InterPro" id="IPR018499">
    <property type="entry name" value="Tetraspanin/Peripherin"/>
</dbReference>
<dbReference type="EMBL" id="LJIJ01000040">
    <property type="protein sequence ID" value="ODN04583.1"/>
    <property type="molecule type" value="Genomic_DNA"/>
</dbReference>
<name>A0A1D2NH42_ORCCI</name>
<feature type="region of interest" description="Disordered" evidence="5">
    <location>
        <begin position="432"/>
        <end position="451"/>
    </location>
</feature>
<comment type="subcellular location">
    <subcellularLocation>
        <location evidence="1">Membrane</location>
        <topology evidence="1">Multi-pass membrane protein</topology>
    </subcellularLocation>
</comment>
<dbReference type="Proteomes" id="UP000094527">
    <property type="component" value="Unassembled WGS sequence"/>
</dbReference>
<dbReference type="SUPFAM" id="SSF48652">
    <property type="entry name" value="Tetraspanin"/>
    <property type="match status" value="1"/>
</dbReference>
<dbReference type="GO" id="GO:0016020">
    <property type="term" value="C:membrane"/>
    <property type="evidence" value="ECO:0007669"/>
    <property type="project" value="UniProtKB-SubCell"/>
</dbReference>
<feature type="transmembrane region" description="Helical" evidence="6">
    <location>
        <begin position="122"/>
        <end position="148"/>
    </location>
</feature>
<keyword evidence="4 6" id="KW-0472">Membrane</keyword>
<reference evidence="7 8" key="1">
    <citation type="journal article" date="2016" name="Genome Biol. Evol.">
        <title>Gene Family Evolution Reflects Adaptation to Soil Environmental Stressors in the Genome of the Collembolan Orchesella cincta.</title>
        <authorList>
            <person name="Faddeeva-Vakhrusheva A."/>
            <person name="Derks M.F."/>
            <person name="Anvar S.Y."/>
            <person name="Agamennone V."/>
            <person name="Suring W."/>
            <person name="Smit S."/>
            <person name="van Straalen N.M."/>
            <person name="Roelofs D."/>
        </authorList>
    </citation>
    <scope>NUCLEOTIDE SEQUENCE [LARGE SCALE GENOMIC DNA]</scope>
    <source>
        <tissue evidence="7">Mixed pool</tissue>
    </source>
</reference>
<feature type="transmembrane region" description="Helical" evidence="6">
    <location>
        <begin position="177"/>
        <end position="198"/>
    </location>
</feature>
<evidence type="ECO:0000256" key="2">
    <source>
        <dbReference type="ARBA" id="ARBA00022692"/>
    </source>
</evidence>
<evidence type="ECO:0000256" key="4">
    <source>
        <dbReference type="ARBA" id="ARBA00023136"/>
    </source>
</evidence>
<organism evidence="7 8">
    <name type="scientific">Orchesella cincta</name>
    <name type="common">Springtail</name>
    <name type="synonym">Podura cincta</name>
    <dbReference type="NCBI Taxonomy" id="48709"/>
    <lineage>
        <taxon>Eukaryota</taxon>
        <taxon>Metazoa</taxon>
        <taxon>Ecdysozoa</taxon>
        <taxon>Arthropoda</taxon>
        <taxon>Hexapoda</taxon>
        <taxon>Collembola</taxon>
        <taxon>Entomobryomorpha</taxon>
        <taxon>Entomobryoidea</taxon>
        <taxon>Orchesellidae</taxon>
        <taxon>Orchesellinae</taxon>
        <taxon>Orchesella</taxon>
    </lineage>
</organism>
<evidence type="ECO:0000256" key="1">
    <source>
        <dbReference type="ARBA" id="ARBA00004141"/>
    </source>
</evidence>
<dbReference type="Pfam" id="PF00335">
    <property type="entry name" value="Tetraspanin"/>
    <property type="match status" value="1"/>
</dbReference>
<feature type="compositionally biased region" description="Polar residues" evidence="5">
    <location>
        <begin position="437"/>
        <end position="451"/>
    </location>
</feature>
<feature type="transmembrane region" description="Helical" evidence="6">
    <location>
        <begin position="210"/>
        <end position="231"/>
    </location>
</feature>
<evidence type="ECO:0000256" key="6">
    <source>
        <dbReference type="SAM" id="Phobius"/>
    </source>
</evidence>
<keyword evidence="8" id="KW-1185">Reference proteome</keyword>
<accession>A0A1D2NH42</accession>
<gene>
    <name evidence="7" type="ORF">Ocin01_02079</name>
</gene>
<feature type="region of interest" description="Disordered" evidence="5">
    <location>
        <begin position="477"/>
        <end position="496"/>
    </location>
</feature>
<protein>
    <submittedName>
        <fullName evidence="7">Tetraspanin-9</fullName>
    </submittedName>
</protein>
<evidence type="ECO:0000256" key="3">
    <source>
        <dbReference type="ARBA" id="ARBA00022989"/>
    </source>
</evidence>
<feature type="compositionally biased region" description="Basic and acidic residues" evidence="5">
    <location>
        <begin position="477"/>
        <end position="489"/>
    </location>
</feature>
<proteinExistence type="predicted"/>
<dbReference type="STRING" id="48709.A0A1D2NH42"/>